<feature type="non-terminal residue" evidence="1">
    <location>
        <position position="1"/>
    </location>
</feature>
<evidence type="ECO:0000313" key="2">
    <source>
        <dbReference type="Proteomes" id="UP000306813"/>
    </source>
</evidence>
<gene>
    <name evidence="1" type="ORF">FDW42_10060</name>
</gene>
<dbReference type="AlphaFoldDB" id="A0AAX2UFU6"/>
<reference evidence="1 2" key="1">
    <citation type="submission" date="2019-05" db="EMBL/GenBank/DDBJ databases">
        <title>Draft genomes of eight strains of Campylobacter helveticus isolated from cats and a dog in New Zealand.</title>
        <authorList>
            <person name="Bojanic K."/>
            <person name="Midwinter A.C."/>
            <person name="Biggs P.J."/>
            <person name="Acke E."/>
            <person name="Cornelius A.J."/>
            <person name="Marshall J.C."/>
        </authorList>
    </citation>
    <scope>NUCLEOTIDE SEQUENCE [LARGE SCALE GENOMIC DNA]</scope>
    <source>
        <strain evidence="1 2">ACP123b</strain>
    </source>
</reference>
<sequence length="37" mass="4152">KRTAPLLLIAMLVNISVSFYLAKANPPQNEAKIEKRI</sequence>
<evidence type="ECO:0000313" key="1">
    <source>
        <dbReference type="EMBL" id="TNB54793.1"/>
    </source>
</evidence>
<dbReference type="Proteomes" id="UP000306813">
    <property type="component" value="Unassembled WGS sequence"/>
</dbReference>
<accession>A0AAX2UFU6</accession>
<name>A0AAX2UFU6_9BACT</name>
<protein>
    <submittedName>
        <fullName evidence="1">C4-dicarboxylate ABC transporter</fullName>
    </submittedName>
</protein>
<organism evidence="1 2">
    <name type="scientific">Campylobacter helveticus</name>
    <dbReference type="NCBI Taxonomy" id="28898"/>
    <lineage>
        <taxon>Bacteria</taxon>
        <taxon>Pseudomonadati</taxon>
        <taxon>Campylobacterota</taxon>
        <taxon>Epsilonproteobacteria</taxon>
        <taxon>Campylobacterales</taxon>
        <taxon>Campylobacteraceae</taxon>
        <taxon>Campylobacter</taxon>
    </lineage>
</organism>
<proteinExistence type="predicted"/>
<comment type="caution">
    <text evidence="1">The sequence shown here is derived from an EMBL/GenBank/DDBJ whole genome shotgun (WGS) entry which is preliminary data.</text>
</comment>
<dbReference type="EMBL" id="VDBS01000108">
    <property type="protein sequence ID" value="TNB54793.1"/>
    <property type="molecule type" value="Genomic_DNA"/>
</dbReference>